<accession>A0A0W8FNG9</accession>
<organism evidence="1">
    <name type="scientific">hydrocarbon metagenome</name>
    <dbReference type="NCBI Taxonomy" id="938273"/>
    <lineage>
        <taxon>unclassified sequences</taxon>
        <taxon>metagenomes</taxon>
        <taxon>ecological metagenomes</taxon>
    </lineage>
</organism>
<protein>
    <submittedName>
        <fullName evidence="1">Uncharacterized protein</fullName>
    </submittedName>
</protein>
<evidence type="ECO:0000313" key="1">
    <source>
        <dbReference type="EMBL" id="KUG22289.1"/>
    </source>
</evidence>
<comment type="caution">
    <text evidence="1">The sequence shown here is derived from an EMBL/GenBank/DDBJ whole genome shotgun (WGS) entry which is preliminary data.</text>
</comment>
<name>A0A0W8FNG9_9ZZZZ</name>
<reference evidence="1" key="1">
    <citation type="journal article" date="2015" name="Proc. Natl. Acad. Sci. U.S.A.">
        <title>Networks of energetic and metabolic interactions define dynamics in microbial communities.</title>
        <authorList>
            <person name="Embree M."/>
            <person name="Liu J.K."/>
            <person name="Al-Bassam M.M."/>
            <person name="Zengler K."/>
        </authorList>
    </citation>
    <scope>NUCLEOTIDE SEQUENCE</scope>
</reference>
<gene>
    <name evidence="1" type="ORF">ASZ90_007922</name>
</gene>
<dbReference type="AlphaFoldDB" id="A0A0W8FNG9"/>
<dbReference type="EMBL" id="LNQE01000975">
    <property type="protein sequence ID" value="KUG22289.1"/>
    <property type="molecule type" value="Genomic_DNA"/>
</dbReference>
<proteinExistence type="predicted"/>
<sequence>MGIYAAYCMLFRYGKKERNGSYNNLFFSKLIIDDSAGTNYAFQTVHLFYRYTL</sequence>